<evidence type="ECO:0000313" key="2">
    <source>
        <dbReference type="Proteomes" id="UP000281498"/>
    </source>
</evidence>
<proteinExistence type="predicted"/>
<comment type="caution">
    <text evidence="1">The sequence shown here is derived from an EMBL/GenBank/DDBJ whole genome shotgun (WGS) entry which is preliminary data.</text>
</comment>
<dbReference type="Pfam" id="PF07875">
    <property type="entry name" value="Coat_F"/>
    <property type="match status" value="1"/>
</dbReference>
<evidence type="ECO:0000313" key="1">
    <source>
        <dbReference type="EMBL" id="RKL66758.1"/>
    </source>
</evidence>
<name>A0A3A9K5T2_9BACI</name>
<evidence type="ECO:0008006" key="3">
    <source>
        <dbReference type="Google" id="ProtNLM"/>
    </source>
</evidence>
<dbReference type="OrthoDB" id="1685263at2"/>
<dbReference type="EMBL" id="PDOE01000005">
    <property type="protein sequence ID" value="RKL66758.1"/>
    <property type="molecule type" value="Genomic_DNA"/>
</dbReference>
<protein>
    <recommendedName>
        <fullName evidence="3">Spore coat protein</fullName>
    </recommendedName>
</protein>
<dbReference type="RefSeq" id="WP_110934822.1">
    <property type="nucleotide sequence ID" value="NZ_KZ614146.1"/>
</dbReference>
<reference evidence="1 2" key="1">
    <citation type="submission" date="2017-10" db="EMBL/GenBank/DDBJ databases">
        <title>Bacillus sp. nov., a halophilic bacterium isolated from a Keqin Lake.</title>
        <authorList>
            <person name="Wang H."/>
        </authorList>
    </citation>
    <scope>NUCLEOTIDE SEQUENCE [LARGE SCALE GENOMIC DNA]</scope>
    <source>
        <strain evidence="1 2">KCTC 13187</strain>
    </source>
</reference>
<dbReference type="AlphaFoldDB" id="A0A3A9K5T2"/>
<dbReference type="InterPro" id="IPR012347">
    <property type="entry name" value="Ferritin-like"/>
</dbReference>
<gene>
    <name evidence="1" type="ORF">CR203_13025</name>
</gene>
<dbReference type="InterPro" id="IPR012851">
    <property type="entry name" value="Spore_coat_CotF-like"/>
</dbReference>
<organism evidence="1 2">
    <name type="scientific">Salipaludibacillus neizhouensis</name>
    <dbReference type="NCBI Taxonomy" id="885475"/>
    <lineage>
        <taxon>Bacteria</taxon>
        <taxon>Bacillati</taxon>
        <taxon>Bacillota</taxon>
        <taxon>Bacilli</taxon>
        <taxon>Bacillales</taxon>
        <taxon>Bacillaceae</taxon>
    </lineage>
</organism>
<sequence length="100" mass="11662">MPNNMIGRGLTDREVLHLCLEIEKGRCMSIANTMMETSHEELRNIYQNCFENASSNQYSLYEMMKDKGWYQSLYASKEQIGEVQELMQNNLNPDSESDEL</sequence>
<keyword evidence="2" id="KW-1185">Reference proteome</keyword>
<dbReference type="Gene3D" id="1.20.1260.10">
    <property type="match status" value="1"/>
</dbReference>
<accession>A0A3A9K5T2</accession>
<dbReference type="Proteomes" id="UP000281498">
    <property type="component" value="Unassembled WGS sequence"/>
</dbReference>